<accession>A0A077WIM1</accession>
<dbReference type="InterPro" id="IPR032675">
    <property type="entry name" value="LRR_dom_sf"/>
</dbReference>
<dbReference type="Gene3D" id="1.25.40.10">
    <property type="entry name" value="Tetratricopeptide repeat domain"/>
    <property type="match status" value="1"/>
</dbReference>
<reference evidence="1" key="1">
    <citation type="journal article" date="2014" name="Genome Announc.">
        <title>De novo whole-genome sequence and genome annotation of Lichtheimia ramosa.</title>
        <authorList>
            <person name="Linde J."/>
            <person name="Schwartze V."/>
            <person name="Binder U."/>
            <person name="Lass-Florl C."/>
            <person name="Voigt K."/>
            <person name="Horn F."/>
        </authorList>
    </citation>
    <scope>NUCLEOTIDE SEQUENCE</scope>
    <source>
        <strain evidence="1">JMRC FSU:6197</strain>
    </source>
</reference>
<dbReference type="SUPFAM" id="SSF48452">
    <property type="entry name" value="TPR-like"/>
    <property type="match status" value="1"/>
</dbReference>
<sequence>MLSTHHRQHIRTISDTFGGKSAIQQLDNMNSAFNSGVEATNTGHEATAVSIFDNILLYNNRSLLVPLLIRRSVLCREMNNFGEALRSAQGAIQLDNTNTDGHIAAVKVLVAQCRLPDALRQCQIGLSCVLSSDKRRMDLQLLQQQLYEDADRANQWPIDDRILERIIRMLYFSDRLHFAATCRHWRNRIYRLPATWEDIAIIPKRPFDNSLIQYITAFKMRHLSICTDNGLPYECTRHWWNQLESLEIVTRAMGRSIGSVDLARALVIQNSTTLKQLEVILDTVDLYPYDIFNDLLWICPNLTRLKLHKHPQPFPRDAFDWLRAPAHPIPLTQLTLVNSDLNWLTRLIPKCPQLQHIVCVPRRLRPDDHQVLEFANHFCPYLQSFRVGEIDHLDTFPDNSLVYKLDNAQPMDCVNTVVSCMDHGASRFLKRNHLTLEGLSLSLECLQPCFMTLVTLAQLNVPRLRKLDLSRTTSSTPYLTSHDLTVIMQHCPALETLWIANAIIVNDNVLYSLHRLKRLSTLEMTIMQSLDVDHGVSSSGLDFLFSTAPCLQNVHLILKEGVSVTSCLLSIARSRTLIHLQLTYQKHVTLTGLEEFATGSCAPLQTLKIQSIDGLVGMENDSLAPLLRMPYFKQVELSPCLPSLKVKVLDSMSSFKNKVDITTKPIYTFGPKLLVNTLHYAHNNDKPCCYNICVYSKEASY</sequence>
<dbReference type="PANTHER" id="PTHR38926:SF72">
    <property type="entry name" value="IM:7136021-RELATED"/>
    <property type="match status" value="1"/>
</dbReference>
<dbReference type="PANTHER" id="PTHR38926">
    <property type="entry name" value="F-BOX DOMAIN CONTAINING PROTEIN, EXPRESSED"/>
    <property type="match status" value="1"/>
</dbReference>
<dbReference type="OrthoDB" id="2262997at2759"/>
<name>A0A077WIM1_9FUNG</name>
<dbReference type="AlphaFoldDB" id="A0A077WIM1"/>
<proteinExistence type="predicted"/>
<dbReference type="InterPro" id="IPR011990">
    <property type="entry name" value="TPR-like_helical_dom_sf"/>
</dbReference>
<protein>
    <recommendedName>
        <fullName evidence="2">F-box domain-containing protein</fullName>
    </recommendedName>
</protein>
<evidence type="ECO:0000313" key="1">
    <source>
        <dbReference type="EMBL" id="CDS07611.1"/>
    </source>
</evidence>
<dbReference type="EMBL" id="LK023324">
    <property type="protein sequence ID" value="CDS07611.1"/>
    <property type="molecule type" value="Genomic_DNA"/>
</dbReference>
<gene>
    <name evidence="1" type="ORF">LRAMOSA01560</name>
</gene>
<evidence type="ECO:0008006" key="2">
    <source>
        <dbReference type="Google" id="ProtNLM"/>
    </source>
</evidence>
<dbReference type="Gene3D" id="3.80.10.10">
    <property type="entry name" value="Ribonuclease Inhibitor"/>
    <property type="match status" value="1"/>
</dbReference>
<organism evidence="1">
    <name type="scientific">Lichtheimia ramosa</name>
    <dbReference type="NCBI Taxonomy" id="688394"/>
    <lineage>
        <taxon>Eukaryota</taxon>
        <taxon>Fungi</taxon>
        <taxon>Fungi incertae sedis</taxon>
        <taxon>Mucoromycota</taxon>
        <taxon>Mucoromycotina</taxon>
        <taxon>Mucoromycetes</taxon>
        <taxon>Mucorales</taxon>
        <taxon>Lichtheimiaceae</taxon>
        <taxon>Lichtheimia</taxon>
    </lineage>
</organism>
<dbReference type="SUPFAM" id="SSF52047">
    <property type="entry name" value="RNI-like"/>
    <property type="match status" value="2"/>
</dbReference>